<dbReference type="RefSeq" id="WP_183351997.1">
    <property type="nucleotide sequence ID" value="NZ_JACHEO010000020.1"/>
</dbReference>
<dbReference type="InterPro" id="IPR038763">
    <property type="entry name" value="DHH_sf"/>
</dbReference>
<comment type="caution">
    <text evidence="1">The sequence shown here is derived from an EMBL/GenBank/DDBJ whole genome shotgun (WGS) entry which is preliminary data.</text>
</comment>
<evidence type="ECO:0000313" key="2">
    <source>
        <dbReference type="Proteomes" id="UP000539642"/>
    </source>
</evidence>
<sequence>MHHDIFNGDADGLCSVLQLRLANPIPDAVRITGTKRDTLLLAQVTQLHGSSITVFDISLDRNRDFLLQLLHQGNRIEYIDHHYAGEIPRSPLLTARIDPRPDTCTALLVNALVGGKYGKWAVCGAFGDNLHIPARRLAKELALSDDRVQQLQETGELLNYNSYGETVDDLHVAPLVLYAGLAQFDDPLDFFAQSPLLPRLRQGFQADLDLALQIKEHGLPGKNRVYFFPDAAWARRVSGVFANRKSTEKADAAHALVTSNRDGSWRISVRAPLCDCRDADTLCRKFPTGGGRAGAAGVTSLPHEMLDSFLTDFQRMYQ</sequence>
<dbReference type="EMBL" id="JACHEO010000020">
    <property type="protein sequence ID" value="MBB5349193.1"/>
    <property type="molecule type" value="Genomic_DNA"/>
</dbReference>
<dbReference type="Proteomes" id="UP000539642">
    <property type="component" value="Unassembled WGS sequence"/>
</dbReference>
<evidence type="ECO:0008006" key="3">
    <source>
        <dbReference type="Google" id="ProtNLM"/>
    </source>
</evidence>
<accession>A0A840UWC5</accession>
<dbReference type="AlphaFoldDB" id="A0A840UWC5"/>
<organism evidence="1 2">
    <name type="scientific">Desulfoprunum benzoelyticum</name>
    <dbReference type="NCBI Taxonomy" id="1506996"/>
    <lineage>
        <taxon>Bacteria</taxon>
        <taxon>Pseudomonadati</taxon>
        <taxon>Thermodesulfobacteriota</taxon>
        <taxon>Desulfobulbia</taxon>
        <taxon>Desulfobulbales</taxon>
        <taxon>Desulfobulbaceae</taxon>
        <taxon>Desulfoprunum</taxon>
    </lineage>
</organism>
<reference evidence="1 2" key="1">
    <citation type="submission" date="2020-08" db="EMBL/GenBank/DDBJ databases">
        <title>Genomic Encyclopedia of Type Strains, Phase IV (KMG-IV): sequencing the most valuable type-strain genomes for metagenomic binning, comparative biology and taxonomic classification.</title>
        <authorList>
            <person name="Goeker M."/>
        </authorList>
    </citation>
    <scope>NUCLEOTIDE SEQUENCE [LARGE SCALE GENOMIC DNA]</scope>
    <source>
        <strain evidence="1 2">DSM 28570</strain>
    </source>
</reference>
<keyword evidence="2" id="KW-1185">Reference proteome</keyword>
<dbReference type="SUPFAM" id="SSF64182">
    <property type="entry name" value="DHH phosphoesterases"/>
    <property type="match status" value="1"/>
</dbReference>
<protein>
    <recommendedName>
        <fullName evidence="3">Acetyltransferase</fullName>
    </recommendedName>
</protein>
<name>A0A840UWC5_9BACT</name>
<gene>
    <name evidence="1" type="ORF">HNQ81_002944</name>
</gene>
<evidence type="ECO:0000313" key="1">
    <source>
        <dbReference type="EMBL" id="MBB5349193.1"/>
    </source>
</evidence>
<proteinExistence type="predicted"/>